<evidence type="ECO:0000256" key="9">
    <source>
        <dbReference type="ARBA" id="ARBA00022741"/>
    </source>
</evidence>
<dbReference type="PROSITE" id="PS50160">
    <property type="entry name" value="DNA_LIGASE_A3"/>
    <property type="match status" value="1"/>
</dbReference>
<evidence type="ECO:0000256" key="8">
    <source>
        <dbReference type="ARBA" id="ARBA00022737"/>
    </source>
</evidence>
<dbReference type="InterPro" id="IPR012340">
    <property type="entry name" value="NA-bd_OB-fold"/>
</dbReference>
<keyword evidence="12" id="KW-0460">Magnesium</keyword>
<evidence type="ECO:0000256" key="19">
    <source>
        <dbReference type="RuleBase" id="RU004196"/>
    </source>
</evidence>
<evidence type="ECO:0000256" key="15">
    <source>
        <dbReference type="ARBA" id="ARBA00023242"/>
    </source>
</evidence>
<dbReference type="InterPro" id="IPR029710">
    <property type="entry name" value="LIG4"/>
</dbReference>
<dbReference type="GO" id="GO:0003677">
    <property type="term" value="F:DNA binding"/>
    <property type="evidence" value="ECO:0007669"/>
    <property type="project" value="InterPro"/>
</dbReference>
<dbReference type="InterPro" id="IPR001357">
    <property type="entry name" value="BRCT_dom"/>
</dbReference>
<dbReference type="Pfam" id="PF04675">
    <property type="entry name" value="DNA_ligase_A_N"/>
    <property type="match status" value="1"/>
</dbReference>
<dbReference type="Pfam" id="PF04679">
    <property type="entry name" value="DNA_ligase_A_C"/>
    <property type="match status" value="1"/>
</dbReference>
<keyword evidence="15" id="KW-0539">Nucleus</keyword>
<accession>A0A9N9SVD0</accession>
<evidence type="ECO:0000259" key="21">
    <source>
        <dbReference type="PROSITE" id="PS50172"/>
    </source>
</evidence>
<evidence type="ECO:0000256" key="6">
    <source>
        <dbReference type="ARBA" id="ARBA00022598"/>
    </source>
</evidence>
<dbReference type="Pfam" id="PF11411">
    <property type="entry name" value="DNA_ligase_IV"/>
    <property type="match status" value="1"/>
</dbReference>
<dbReference type="AlphaFoldDB" id="A0A9N9SVD0"/>
<dbReference type="GO" id="GO:0006310">
    <property type="term" value="P:DNA recombination"/>
    <property type="evidence" value="ECO:0007669"/>
    <property type="project" value="UniProtKB-KW"/>
</dbReference>
<evidence type="ECO:0000256" key="14">
    <source>
        <dbReference type="ARBA" id="ARBA00023204"/>
    </source>
</evidence>
<evidence type="ECO:0000256" key="7">
    <source>
        <dbReference type="ARBA" id="ARBA00022723"/>
    </source>
</evidence>
<dbReference type="GO" id="GO:0046872">
    <property type="term" value="F:metal ion binding"/>
    <property type="evidence" value="ECO:0007669"/>
    <property type="project" value="UniProtKB-KW"/>
</dbReference>
<dbReference type="InterPro" id="IPR036599">
    <property type="entry name" value="DNA_ligase_N_sf"/>
</dbReference>
<evidence type="ECO:0000256" key="11">
    <source>
        <dbReference type="ARBA" id="ARBA00022840"/>
    </source>
</evidence>
<keyword evidence="23" id="KW-1185">Reference proteome</keyword>
<dbReference type="InterPro" id="IPR016059">
    <property type="entry name" value="DNA_ligase_ATP-dep_CS"/>
</dbReference>
<dbReference type="InterPro" id="IPR012309">
    <property type="entry name" value="DNA_ligase_ATP-dep_C"/>
</dbReference>
<comment type="cofactor">
    <cofactor evidence="1">
        <name>Mg(2+)</name>
        <dbReference type="ChEBI" id="CHEBI:18420"/>
    </cofactor>
</comment>
<keyword evidence="7" id="KW-0479">Metal-binding</keyword>
<evidence type="ECO:0000256" key="4">
    <source>
        <dbReference type="ARBA" id="ARBA00012727"/>
    </source>
</evidence>
<proteinExistence type="inferred from homology"/>
<dbReference type="SUPFAM" id="SSF50249">
    <property type="entry name" value="Nucleic acid-binding proteins"/>
    <property type="match status" value="1"/>
</dbReference>
<dbReference type="SUPFAM" id="SSF117018">
    <property type="entry name" value="ATP-dependent DNA ligase DNA-binding domain"/>
    <property type="match status" value="1"/>
</dbReference>
<dbReference type="GO" id="GO:0006303">
    <property type="term" value="P:double-strand break repair via nonhomologous end joining"/>
    <property type="evidence" value="ECO:0007669"/>
    <property type="project" value="TreeGrafter"/>
</dbReference>
<comment type="subcellular location">
    <subcellularLocation>
        <location evidence="2">Nucleus</location>
    </subcellularLocation>
</comment>
<name>A0A9N9SVD0_DIABA</name>
<evidence type="ECO:0000259" key="20">
    <source>
        <dbReference type="PROSITE" id="PS50160"/>
    </source>
</evidence>
<dbReference type="SUPFAM" id="SSF52113">
    <property type="entry name" value="BRCT domain"/>
    <property type="match status" value="1"/>
</dbReference>
<dbReference type="InterPro" id="IPR036420">
    <property type="entry name" value="BRCT_dom_sf"/>
</dbReference>
<dbReference type="InterPro" id="IPR012308">
    <property type="entry name" value="DNA_ligase_ATP-dep_N"/>
</dbReference>
<dbReference type="InterPro" id="IPR000977">
    <property type="entry name" value="DNA_ligase_ATP-dep"/>
</dbReference>
<evidence type="ECO:0000256" key="1">
    <source>
        <dbReference type="ARBA" id="ARBA00001946"/>
    </source>
</evidence>
<comment type="catalytic activity">
    <reaction evidence="18">
        <text>ATP + (deoxyribonucleotide)n-3'-hydroxyl + 5'-phospho-(deoxyribonucleotide)m = (deoxyribonucleotide)n+m + AMP + diphosphate.</text>
        <dbReference type="EC" id="6.5.1.1"/>
    </reaction>
</comment>
<evidence type="ECO:0000256" key="18">
    <source>
        <dbReference type="ARBA" id="ARBA00034003"/>
    </source>
</evidence>
<dbReference type="PANTHER" id="PTHR45997:SF1">
    <property type="entry name" value="DNA LIGASE 4"/>
    <property type="match status" value="1"/>
</dbReference>
<keyword evidence="6" id="KW-0436">Ligase</keyword>
<dbReference type="OrthoDB" id="151490at2759"/>
<organism evidence="22 23">
    <name type="scientific">Diabrotica balteata</name>
    <name type="common">Banded cucumber beetle</name>
    <dbReference type="NCBI Taxonomy" id="107213"/>
    <lineage>
        <taxon>Eukaryota</taxon>
        <taxon>Metazoa</taxon>
        <taxon>Ecdysozoa</taxon>
        <taxon>Arthropoda</taxon>
        <taxon>Hexapoda</taxon>
        <taxon>Insecta</taxon>
        <taxon>Pterygota</taxon>
        <taxon>Neoptera</taxon>
        <taxon>Endopterygota</taxon>
        <taxon>Coleoptera</taxon>
        <taxon>Polyphaga</taxon>
        <taxon>Cucujiformia</taxon>
        <taxon>Chrysomeloidea</taxon>
        <taxon>Chrysomelidae</taxon>
        <taxon>Galerucinae</taxon>
        <taxon>Diabroticina</taxon>
        <taxon>Diabroticites</taxon>
        <taxon>Diabrotica</taxon>
    </lineage>
</organism>
<evidence type="ECO:0000256" key="2">
    <source>
        <dbReference type="ARBA" id="ARBA00004123"/>
    </source>
</evidence>
<sequence>MNFNEFCSFLEKIKQTSAPREKYKLIRTEFLKIIEKQKHDPSINFFQIFRLMLPSLDRERDSYHMKEAKVARIMVKMLDLPAGNDKNVLTKSYLMAGQATDFGDVVYSVIRKYLSNCKTYLTIQKLNEGLDKLTTRKNEQEAENILMNLFKMCSPEHIRWIIRIILKDLKLGVGSNTILNCYHKDGAAFYASNSSLRKVCEVLKDEHVKLHELEIEIFEAFRPMLSKKVDASNFKRLFPENKLFFIENKFDGERFQLHMEDNEFRYFSRNGFDYTEHLGNSYNSGILTPKLKGIFRQHVKKVILDGELMMYNKYSKKFGSKGMALDVKKLNSSGAYQPCFCVYDIILLNDKILTNNPLRERLNILKTVFTGFKEGTIELSVAKEVSSRQEIVTELNESVDKEEEGIIIKDPDSIYKYSDRNSGWFKMKLEYFQDVMNDLDLILMGGDFASSTSDTLNSFIVGIRSGNGPNGKPLYISCGRVSSGLSYEELSMLNKKIKTQGNNFDQFNCDNLQFAKDVPHYYIEPEQSVVFQIRASELTRDSKSFKTHYTLRFPRVLKIRDDKPVDECLNINEFMDLTQNNKAVIKLNKRNIELDEIIQSKVKRIKTKEIIMPTFYDTKKVSDILEGYTILVLDGRDDFEKEKAESLVKRAGGTVGYFVNEKTDIVLASQRTQNVINLIKKRPQYDIINLTWLERLIKDGNLLGYEHDDVFYIGWSYKNRLADEVDKYGDSFTEETTVEKLKNTFQIINDMGDSFLTNGTIKIEGRKYLDQYHAYFDKFFEPMNTHSNIIYDCFLDEIEFKYCGGKVFETVTEDVNVIIFNGDNERKEILEQFLKSINRGDIEIRNNDLIFN</sequence>
<keyword evidence="11" id="KW-0067">ATP-binding</keyword>
<keyword evidence="8" id="KW-0677">Repeat</keyword>
<dbReference type="GO" id="GO:0005524">
    <property type="term" value="F:ATP binding"/>
    <property type="evidence" value="ECO:0007669"/>
    <property type="project" value="UniProtKB-KW"/>
</dbReference>
<dbReference type="GO" id="GO:0005958">
    <property type="term" value="C:DNA-dependent protein kinase-DNA ligase 4 complex"/>
    <property type="evidence" value="ECO:0007669"/>
    <property type="project" value="TreeGrafter"/>
</dbReference>
<dbReference type="GO" id="GO:0071897">
    <property type="term" value="P:DNA biosynthetic process"/>
    <property type="evidence" value="ECO:0007669"/>
    <property type="project" value="InterPro"/>
</dbReference>
<reference evidence="22" key="1">
    <citation type="submission" date="2022-01" db="EMBL/GenBank/DDBJ databases">
        <authorList>
            <person name="King R."/>
        </authorList>
    </citation>
    <scope>NUCLEOTIDE SEQUENCE</scope>
</reference>
<keyword evidence="14" id="KW-0234">DNA repair</keyword>
<dbReference type="GO" id="GO:0006297">
    <property type="term" value="P:nucleotide-excision repair, DNA gap filling"/>
    <property type="evidence" value="ECO:0007669"/>
    <property type="project" value="TreeGrafter"/>
</dbReference>
<dbReference type="CDD" id="cd07903">
    <property type="entry name" value="Adenylation_DNA_ligase_IV"/>
    <property type="match status" value="1"/>
</dbReference>
<feature type="domain" description="ATP-dependent DNA ligase family profile" evidence="20">
    <location>
        <begin position="331"/>
        <end position="465"/>
    </location>
</feature>
<evidence type="ECO:0000256" key="17">
    <source>
        <dbReference type="ARBA" id="ARBA00031942"/>
    </source>
</evidence>
<keyword evidence="10" id="KW-0227">DNA damage</keyword>
<comment type="similarity">
    <text evidence="3 19">Belongs to the ATP-dependent DNA ligase family.</text>
</comment>
<dbReference type="GO" id="GO:0032807">
    <property type="term" value="C:DNA ligase IV complex"/>
    <property type="evidence" value="ECO:0007669"/>
    <property type="project" value="TreeGrafter"/>
</dbReference>
<gene>
    <name evidence="22" type="ORF">DIABBA_LOCUS3747</name>
</gene>
<evidence type="ECO:0000256" key="16">
    <source>
        <dbReference type="ARBA" id="ARBA00030676"/>
    </source>
</evidence>
<dbReference type="NCBIfam" id="TIGR00574">
    <property type="entry name" value="dnl1"/>
    <property type="match status" value="1"/>
</dbReference>
<evidence type="ECO:0000313" key="23">
    <source>
        <dbReference type="Proteomes" id="UP001153709"/>
    </source>
</evidence>
<evidence type="ECO:0000256" key="3">
    <source>
        <dbReference type="ARBA" id="ARBA00007572"/>
    </source>
</evidence>
<evidence type="ECO:0000256" key="10">
    <source>
        <dbReference type="ARBA" id="ARBA00022763"/>
    </source>
</evidence>
<dbReference type="Pfam" id="PF01068">
    <property type="entry name" value="DNA_ligase_A_M"/>
    <property type="match status" value="1"/>
</dbReference>
<dbReference type="PROSITE" id="PS00333">
    <property type="entry name" value="DNA_LIGASE_A2"/>
    <property type="match status" value="1"/>
</dbReference>
<dbReference type="InterPro" id="IPR021536">
    <property type="entry name" value="DNA_ligase_IV_dom"/>
</dbReference>
<evidence type="ECO:0000313" key="22">
    <source>
        <dbReference type="EMBL" id="CAG9830006.1"/>
    </source>
</evidence>
<dbReference type="SUPFAM" id="SSF56091">
    <property type="entry name" value="DNA ligase/mRNA capping enzyme, catalytic domain"/>
    <property type="match status" value="1"/>
</dbReference>
<feature type="domain" description="BRCT" evidence="21">
    <location>
        <begin position="620"/>
        <end position="710"/>
    </location>
</feature>
<evidence type="ECO:0000256" key="12">
    <source>
        <dbReference type="ARBA" id="ARBA00022842"/>
    </source>
</evidence>
<keyword evidence="9" id="KW-0547">Nucleotide-binding</keyword>
<keyword evidence="13" id="KW-0233">DNA recombination</keyword>
<dbReference type="Gene3D" id="2.40.50.140">
    <property type="entry name" value="Nucleic acid-binding proteins"/>
    <property type="match status" value="1"/>
</dbReference>
<protein>
    <recommendedName>
        <fullName evidence="5">DNA ligase 4</fullName>
        <ecNumber evidence="4">6.5.1.1</ecNumber>
    </recommendedName>
    <alternativeName>
        <fullName evidence="17">DNA ligase IV</fullName>
    </alternativeName>
    <alternativeName>
        <fullName evidence="16">Polydeoxyribonucleotide synthase [ATP] 4</fullName>
    </alternativeName>
</protein>
<dbReference type="PROSITE" id="PS50172">
    <property type="entry name" value="BRCT"/>
    <property type="match status" value="1"/>
</dbReference>
<dbReference type="GO" id="GO:0003910">
    <property type="term" value="F:DNA ligase (ATP) activity"/>
    <property type="evidence" value="ECO:0007669"/>
    <property type="project" value="UniProtKB-EC"/>
</dbReference>
<dbReference type="Gene3D" id="3.30.470.30">
    <property type="entry name" value="DNA ligase/mRNA capping enzyme"/>
    <property type="match status" value="1"/>
</dbReference>
<dbReference type="InterPro" id="IPR012310">
    <property type="entry name" value="DNA_ligase_ATP-dep_cent"/>
</dbReference>
<dbReference type="InterPro" id="IPR044125">
    <property type="entry name" value="Adenylation_DNA_ligase_IV"/>
</dbReference>
<dbReference type="Pfam" id="PF00533">
    <property type="entry name" value="BRCT"/>
    <property type="match status" value="1"/>
</dbReference>
<dbReference type="Gene3D" id="1.10.3260.10">
    <property type="entry name" value="DNA ligase, ATP-dependent, N-terminal domain"/>
    <property type="match status" value="1"/>
</dbReference>
<dbReference type="EMBL" id="OU898277">
    <property type="protein sequence ID" value="CAG9830006.1"/>
    <property type="molecule type" value="Genomic_DNA"/>
</dbReference>
<evidence type="ECO:0000256" key="5">
    <source>
        <dbReference type="ARBA" id="ARBA00022073"/>
    </source>
</evidence>
<dbReference type="SMART" id="SM00292">
    <property type="entry name" value="BRCT"/>
    <property type="match status" value="1"/>
</dbReference>
<dbReference type="EC" id="6.5.1.1" evidence="4"/>
<evidence type="ECO:0000256" key="13">
    <source>
        <dbReference type="ARBA" id="ARBA00023172"/>
    </source>
</evidence>
<dbReference type="PANTHER" id="PTHR45997">
    <property type="entry name" value="DNA LIGASE 4"/>
    <property type="match status" value="1"/>
</dbReference>
<dbReference type="Gene3D" id="3.40.50.10190">
    <property type="entry name" value="BRCT domain"/>
    <property type="match status" value="1"/>
</dbReference>
<dbReference type="Proteomes" id="UP001153709">
    <property type="component" value="Chromosome 2"/>
</dbReference>